<dbReference type="Proteomes" id="UP001310890">
    <property type="component" value="Unassembled WGS sequence"/>
</dbReference>
<feature type="compositionally biased region" description="Polar residues" evidence="1">
    <location>
        <begin position="309"/>
        <end position="329"/>
    </location>
</feature>
<evidence type="ECO:0000256" key="1">
    <source>
        <dbReference type="SAM" id="MobiDB-lite"/>
    </source>
</evidence>
<proteinExistence type="predicted"/>
<dbReference type="EMBL" id="JAVRRL010000113">
    <property type="protein sequence ID" value="KAK5107628.1"/>
    <property type="molecule type" value="Genomic_DNA"/>
</dbReference>
<feature type="compositionally biased region" description="Basic and acidic residues" evidence="1">
    <location>
        <begin position="131"/>
        <end position="141"/>
    </location>
</feature>
<feature type="compositionally biased region" description="Acidic residues" evidence="1">
    <location>
        <begin position="359"/>
        <end position="369"/>
    </location>
</feature>
<dbReference type="AlphaFoldDB" id="A0AAN7YMN6"/>
<reference evidence="2" key="1">
    <citation type="submission" date="2023-08" db="EMBL/GenBank/DDBJ databases">
        <title>Black Yeasts Isolated from many extreme environments.</title>
        <authorList>
            <person name="Coleine C."/>
            <person name="Stajich J.E."/>
            <person name="Selbmann L."/>
        </authorList>
    </citation>
    <scope>NUCLEOTIDE SEQUENCE</scope>
    <source>
        <strain evidence="2">CCFEE 5401</strain>
    </source>
</reference>
<evidence type="ECO:0000313" key="3">
    <source>
        <dbReference type="Proteomes" id="UP001310890"/>
    </source>
</evidence>
<protein>
    <submittedName>
        <fullName evidence="2">Uncharacterized protein</fullName>
    </submittedName>
</protein>
<feature type="region of interest" description="Disordered" evidence="1">
    <location>
        <begin position="300"/>
        <end position="329"/>
    </location>
</feature>
<feature type="region of interest" description="Disordered" evidence="1">
    <location>
        <begin position="349"/>
        <end position="411"/>
    </location>
</feature>
<sequence length="411" mass="44654">MVPSPGFTARQRCDFLAEQNALGGGPVVGAASHVPKRALVTYSPKDRPLPLTGQQFVRKDTYDFSSDDEGNNVVDHAGRVTRVNGCEASDSSLLSDAHSNQESQIDYSTTRNSTTRVTKSTKGKQMATEARSTKTPKDVVTEPRNGIGTPKVSRRLPAGELFCVVPSLDCDYASPVGSLARIDVKEPIADSTTAPSVNPSQVNVTVSGTVIRKRLRTPKLRTKTLVRKRRDGHVLPGFESPDLAVGDGFDKSELVVAYRLRTPRQSRKSPSSTTYSALPMRSGPLPEVVFECRTDELKLKPSDALANPTPAQQSRAESTAPFSPSIPRSNRKVSFSIKTQLVRAQLSSVRACRRPTLSESEDEVSEVAESESHLANEDAASEDLRNEDDGRNNELNPTRQITEVAHASLDS</sequence>
<feature type="compositionally biased region" description="Polar residues" evidence="1">
    <location>
        <begin position="98"/>
        <end position="120"/>
    </location>
</feature>
<feature type="region of interest" description="Disordered" evidence="1">
    <location>
        <begin position="90"/>
        <end position="152"/>
    </location>
</feature>
<gene>
    <name evidence="2" type="ORF">LTR62_000963</name>
</gene>
<evidence type="ECO:0000313" key="2">
    <source>
        <dbReference type="EMBL" id="KAK5107628.1"/>
    </source>
</evidence>
<name>A0AAN7YMN6_9PEZI</name>
<accession>A0AAN7YMN6</accession>
<organism evidence="2 3">
    <name type="scientific">Meristemomyces frigidus</name>
    <dbReference type="NCBI Taxonomy" id="1508187"/>
    <lineage>
        <taxon>Eukaryota</taxon>
        <taxon>Fungi</taxon>
        <taxon>Dikarya</taxon>
        <taxon>Ascomycota</taxon>
        <taxon>Pezizomycotina</taxon>
        <taxon>Dothideomycetes</taxon>
        <taxon>Dothideomycetidae</taxon>
        <taxon>Mycosphaerellales</taxon>
        <taxon>Teratosphaeriaceae</taxon>
        <taxon>Meristemomyces</taxon>
    </lineage>
</organism>
<comment type="caution">
    <text evidence="2">The sequence shown here is derived from an EMBL/GenBank/DDBJ whole genome shotgun (WGS) entry which is preliminary data.</text>
</comment>
<feature type="compositionally biased region" description="Basic and acidic residues" evidence="1">
    <location>
        <begin position="370"/>
        <end position="392"/>
    </location>
</feature>